<dbReference type="PROSITE" id="PS50928">
    <property type="entry name" value="ABC_TM1"/>
    <property type="match status" value="1"/>
</dbReference>
<dbReference type="PANTHER" id="PTHR43357:SF4">
    <property type="entry name" value="INNER MEMBRANE ABC TRANSPORTER PERMEASE PROTEIN YDCV"/>
    <property type="match status" value="1"/>
</dbReference>
<dbReference type="GO" id="GO:0055085">
    <property type="term" value="P:transmembrane transport"/>
    <property type="evidence" value="ECO:0007669"/>
    <property type="project" value="InterPro"/>
</dbReference>
<feature type="transmembrane region" description="Helical" evidence="8">
    <location>
        <begin position="12"/>
        <end position="33"/>
    </location>
</feature>
<keyword evidence="6 8" id="KW-1133">Transmembrane helix</keyword>
<evidence type="ECO:0000256" key="5">
    <source>
        <dbReference type="ARBA" id="ARBA00022692"/>
    </source>
</evidence>
<keyword evidence="11" id="KW-1185">Reference proteome</keyword>
<dbReference type="AlphaFoldDB" id="A0A940S5P0"/>
<evidence type="ECO:0000256" key="8">
    <source>
        <dbReference type="RuleBase" id="RU363032"/>
    </source>
</evidence>
<evidence type="ECO:0000256" key="2">
    <source>
        <dbReference type="ARBA" id="ARBA00022448"/>
    </source>
</evidence>
<feature type="transmembrane region" description="Helical" evidence="8">
    <location>
        <begin position="135"/>
        <end position="158"/>
    </location>
</feature>
<keyword evidence="2 8" id="KW-0813">Transport</keyword>
<comment type="similarity">
    <text evidence="8">Belongs to the binding-protein-dependent transport system permease family.</text>
</comment>
<dbReference type="Gene3D" id="1.10.3720.10">
    <property type="entry name" value="MetI-like"/>
    <property type="match status" value="1"/>
</dbReference>
<evidence type="ECO:0000256" key="6">
    <source>
        <dbReference type="ARBA" id="ARBA00022989"/>
    </source>
</evidence>
<dbReference type="GO" id="GO:0005886">
    <property type="term" value="C:plasma membrane"/>
    <property type="evidence" value="ECO:0007669"/>
    <property type="project" value="UniProtKB-SubCell"/>
</dbReference>
<evidence type="ECO:0000313" key="10">
    <source>
        <dbReference type="EMBL" id="MBP0493214.1"/>
    </source>
</evidence>
<evidence type="ECO:0000256" key="7">
    <source>
        <dbReference type="ARBA" id="ARBA00023136"/>
    </source>
</evidence>
<dbReference type="InterPro" id="IPR000515">
    <property type="entry name" value="MetI-like"/>
</dbReference>
<keyword evidence="3" id="KW-1003">Cell membrane</keyword>
<evidence type="ECO:0000259" key="9">
    <source>
        <dbReference type="PROSITE" id="PS50928"/>
    </source>
</evidence>
<accession>A0A940S5P0</accession>
<comment type="subcellular location">
    <subcellularLocation>
        <location evidence="1">Cell inner membrane</location>
        <topology evidence="1">Multi-pass membrane protein</topology>
    </subcellularLocation>
    <subcellularLocation>
        <location evidence="8">Cell membrane</location>
        <topology evidence="8">Multi-pass membrane protein</topology>
    </subcellularLocation>
</comment>
<dbReference type="CDD" id="cd06261">
    <property type="entry name" value="TM_PBP2"/>
    <property type="match status" value="1"/>
</dbReference>
<evidence type="ECO:0000256" key="1">
    <source>
        <dbReference type="ARBA" id="ARBA00004429"/>
    </source>
</evidence>
<sequence>MGGYRPGWLNGAVAWITVIYLILPITIILPVSLTDQRFLSLPYHELSAQHYVRLLTTPAWTNAILQSAWIATASTLLAVVLGTLCAIGCWRLSRRSTDLVRALMLLPIIIPSIAYAIGLYRYFAGLGLLDSFLGVVLAHGVTGMPYVVITVSTALAAFDPRLESAARGMGASLLQTLRWVILPRIMPGVVSGAIFAFIHSWDELVVVLFIASRRVFTLPRKIWDGINENLDPAMAAVAVLLVGMTVLLLLLDLTLRRRRED</sequence>
<keyword evidence="7 8" id="KW-0472">Membrane</keyword>
<feature type="domain" description="ABC transmembrane type-1" evidence="9">
    <location>
        <begin position="64"/>
        <end position="252"/>
    </location>
</feature>
<gene>
    <name evidence="10" type="ORF">J5Y10_10550</name>
</gene>
<feature type="transmembrane region" description="Helical" evidence="8">
    <location>
        <begin position="68"/>
        <end position="90"/>
    </location>
</feature>
<comment type="caution">
    <text evidence="10">The sequence shown here is derived from an EMBL/GenBank/DDBJ whole genome shotgun (WGS) entry which is preliminary data.</text>
</comment>
<keyword evidence="4" id="KW-0997">Cell inner membrane</keyword>
<reference evidence="10" key="1">
    <citation type="submission" date="2021-03" db="EMBL/GenBank/DDBJ databases">
        <authorList>
            <person name="So Y."/>
        </authorList>
    </citation>
    <scope>NUCLEOTIDE SEQUENCE</scope>
    <source>
        <strain evidence="10">SG15</strain>
    </source>
</reference>
<dbReference type="RefSeq" id="WP_209373346.1">
    <property type="nucleotide sequence ID" value="NZ_JAGIZA010000005.1"/>
</dbReference>
<dbReference type="PANTHER" id="PTHR43357">
    <property type="entry name" value="INNER MEMBRANE ABC TRANSPORTER PERMEASE PROTEIN YDCV"/>
    <property type="match status" value="1"/>
</dbReference>
<dbReference type="InterPro" id="IPR035906">
    <property type="entry name" value="MetI-like_sf"/>
</dbReference>
<name>A0A940S5P0_9PROT</name>
<dbReference type="SUPFAM" id="SSF161098">
    <property type="entry name" value="MetI-like"/>
    <property type="match status" value="1"/>
</dbReference>
<evidence type="ECO:0000313" key="11">
    <source>
        <dbReference type="Proteomes" id="UP000677537"/>
    </source>
</evidence>
<proteinExistence type="inferred from homology"/>
<feature type="transmembrane region" description="Helical" evidence="8">
    <location>
        <begin position="233"/>
        <end position="255"/>
    </location>
</feature>
<evidence type="ECO:0000256" key="3">
    <source>
        <dbReference type="ARBA" id="ARBA00022475"/>
    </source>
</evidence>
<dbReference type="EMBL" id="JAGIZA010000005">
    <property type="protein sequence ID" value="MBP0493214.1"/>
    <property type="molecule type" value="Genomic_DNA"/>
</dbReference>
<evidence type="ECO:0000256" key="4">
    <source>
        <dbReference type="ARBA" id="ARBA00022519"/>
    </source>
</evidence>
<organism evidence="10 11">
    <name type="scientific">Roseomonas indoligenes</name>
    <dbReference type="NCBI Taxonomy" id="2820811"/>
    <lineage>
        <taxon>Bacteria</taxon>
        <taxon>Pseudomonadati</taxon>
        <taxon>Pseudomonadota</taxon>
        <taxon>Alphaproteobacteria</taxon>
        <taxon>Acetobacterales</taxon>
        <taxon>Roseomonadaceae</taxon>
        <taxon>Roseomonas</taxon>
    </lineage>
</organism>
<dbReference type="Proteomes" id="UP000677537">
    <property type="component" value="Unassembled WGS sequence"/>
</dbReference>
<protein>
    <submittedName>
        <fullName evidence="10">ABC transporter permease</fullName>
    </submittedName>
</protein>
<feature type="transmembrane region" description="Helical" evidence="8">
    <location>
        <begin position="179"/>
        <end position="198"/>
    </location>
</feature>
<dbReference type="Pfam" id="PF00528">
    <property type="entry name" value="BPD_transp_1"/>
    <property type="match status" value="1"/>
</dbReference>
<feature type="transmembrane region" description="Helical" evidence="8">
    <location>
        <begin position="102"/>
        <end position="123"/>
    </location>
</feature>
<keyword evidence="5 8" id="KW-0812">Transmembrane</keyword>